<sequence length="201" mass="21412">MLQSLREIGELRVCSDPTEAASDVGPRTDLIVALREIGEAAATALHGAAERGATILVLVDDDDLGDLGRLADIAGSGFLAIGDLNTHSLRDAITRVRVGEVPMSPRLARGLMARARETPGRAVGPAPAIRLTPRERQVMVLLVDGLSNKQIARRLGISVHGAKRLVANILAKLDCATRTLAVAKALQEGIYQQYIREDRAG</sequence>
<keyword evidence="2" id="KW-0238">DNA-binding</keyword>
<dbReference type="InterPro" id="IPR016032">
    <property type="entry name" value="Sig_transdc_resp-reg_C-effctor"/>
</dbReference>
<dbReference type="RefSeq" id="WP_378578871.1">
    <property type="nucleotide sequence ID" value="NZ_JBHSFQ010000033.1"/>
</dbReference>
<keyword evidence="6" id="KW-1185">Reference proteome</keyword>
<organism evidence="5 6">
    <name type="scientific">Nocardiopsis mangrovi</name>
    <dbReference type="NCBI Taxonomy" id="1179818"/>
    <lineage>
        <taxon>Bacteria</taxon>
        <taxon>Bacillati</taxon>
        <taxon>Actinomycetota</taxon>
        <taxon>Actinomycetes</taxon>
        <taxon>Streptosporangiales</taxon>
        <taxon>Nocardiopsidaceae</taxon>
        <taxon>Nocardiopsis</taxon>
    </lineage>
</organism>
<dbReference type="CDD" id="cd06170">
    <property type="entry name" value="LuxR_C_like"/>
    <property type="match status" value="1"/>
</dbReference>
<feature type="domain" description="HTH luxR-type" evidence="4">
    <location>
        <begin position="124"/>
        <end position="189"/>
    </location>
</feature>
<dbReference type="PANTHER" id="PTHR44688">
    <property type="entry name" value="DNA-BINDING TRANSCRIPTIONAL ACTIVATOR DEVR_DOSR"/>
    <property type="match status" value="1"/>
</dbReference>
<dbReference type="Pfam" id="PF00196">
    <property type="entry name" value="GerE"/>
    <property type="match status" value="1"/>
</dbReference>
<dbReference type="SUPFAM" id="SSF46894">
    <property type="entry name" value="C-terminal effector domain of the bipartite response regulators"/>
    <property type="match status" value="1"/>
</dbReference>
<name>A0ABV9E371_9ACTN</name>
<evidence type="ECO:0000256" key="1">
    <source>
        <dbReference type="ARBA" id="ARBA00023015"/>
    </source>
</evidence>
<reference evidence="6" key="1">
    <citation type="journal article" date="2019" name="Int. J. Syst. Evol. Microbiol.">
        <title>The Global Catalogue of Microorganisms (GCM) 10K type strain sequencing project: providing services to taxonomists for standard genome sequencing and annotation.</title>
        <authorList>
            <consortium name="The Broad Institute Genomics Platform"/>
            <consortium name="The Broad Institute Genome Sequencing Center for Infectious Disease"/>
            <person name="Wu L."/>
            <person name="Ma J."/>
        </authorList>
    </citation>
    <scope>NUCLEOTIDE SEQUENCE [LARGE SCALE GENOMIC DNA]</scope>
    <source>
        <strain evidence="6">XZYJ18</strain>
    </source>
</reference>
<dbReference type="PANTHER" id="PTHR44688:SF16">
    <property type="entry name" value="DNA-BINDING TRANSCRIPTIONAL ACTIVATOR DEVR_DOSR"/>
    <property type="match status" value="1"/>
</dbReference>
<dbReference type="PROSITE" id="PS50043">
    <property type="entry name" value="HTH_LUXR_2"/>
    <property type="match status" value="1"/>
</dbReference>
<dbReference type="Gene3D" id="1.10.10.10">
    <property type="entry name" value="Winged helix-like DNA-binding domain superfamily/Winged helix DNA-binding domain"/>
    <property type="match status" value="1"/>
</dbReference>
<accession>A0ABV9E371</accession>
<dbReference type="PRINTS" id="PR00038">
    <property type="entry name" value="HTHLUXR"/>
</dbReference>
<protein>
    <submittedName>
        <fullName evidence="5">Response regulator transcription factor</fullName>
    </submittedName>
</protein>
<dbReference type="InterPro" id="IPR036388">
    <property type="entry name" value="WH-like_DNA-bd_sf"/>
</dbReference>
<evidence type="ECO:0000256" key="3">
    <source>
        <dbReference type="ARBA" id="ARBA00023163"/>
    </source>
</evidence>
<dbReference type="InterPro" id="IPR000792">
    <property type="entry name" value="Tscrpt_reg_LuxR_C"/>
</dbReference>
<dbReference type="EMBL" id="JBHSFQ010000033">
    <property type="protein sequence ID" value="MFC4565152.1"/>
    <property type="molecule type" value="Genomic_DNA"/>
</dbReference>
<gene>
    <name evidence="5" type="ORF">ACFO4E_25125</name>
</gene>
<dbReference type="SMART" id="SM00421">
    <property type="entry name" value="HTH_LUXR"/>
    <property type="match status" value="1"/>
</dbReference>
<evidence type="ECO:0000313" key="6">
    <source>
        <dbReference type="Proteomes" id="UP001595923"/>
    </source>
</evidence>
<comment type="caution">
    <text evidence="5">The sequence shown here is derived from an EMBL/GenBank/DDBJ whole genome shotgun (WGS) entry which is preliminary data.</text>
</comment>
<proteinExistence type="predicted"/>
<evidence type="ECO:0000256" key="2">
    <source>
        <dbReference type="ARBA" id="ARBA00023125"/>
    </source>
</evidence>
<keyword evidence="3" id="KW-0804">Transcription</keyword>
<evidence type="ECO:0000259" key="4">
    <source>
        <dbReference type="PROSITE" id="PS50043"/>
    </source>
</evidence>
<evidence type="ECO:0000313" key="5">
    <source>
        <dbReference type="EMBL" id="MFC4565152.1"/>
    </source>
</evidence>
<keyword evidence="1" id="KW-0805">Transcription regulation</keyword>
<dbReference type="Proteomes" id="UP001595923">
    <property type="component" value="Unassembled WGS sequence"/>
</dbReference>